<accession>A0A7W7P421</accession>
<dbReference type="EMBL" id="JACHLI010000043">
    <property type="protein sequence ID" value="MBB4867608.1"/>
    <property type="molecule type" value="Genomic_DNA"/>
</dbReference>
<dbReference type="SUPFAM" id="SSF89447">
    <property type="entry name" value="AbrB/MazE/MraZ-like"/>
    <property type="match status" value="1"/>
</dbReference>
<dbReference type="AlphaFoldDB" id="A0A7W7P421"/>
<dbReference type="RefSeq" id="WP_184597321.1">
    <property type="nucleotide sequence ID" value="NZ_JACHLI010000043.1"/>
</dbReference>
<dbReference type="PANTHER" id="PTHR40516:SF1">
    <property type="entry name" value="ANTITOXIN CHPS-RELATED"/>
    <property type="match status" value="1"/>
</dbReference>
<dbReference type="InterPro" id="IPR037914">
    <property type="entry name" value="SpoVT-AbrB_sf"/>
</dbReference>
<evidence type="ECO:0000259" key="1">
    <source>
        <dbReference type="SMART" id="SM00966"/>
    </source>
</evidence>
<reference evidence="2 3" key="1">
    <citation type="submission" date="2020-08" db="EMBL/GenBank/DDBJ databases">
        <title>Functional genomics of gut bacteria from endangered species of beetles.</title>
        <authorList>
            <person name="Carlos-Shanley C."/>
        </authorList>
    </citation>
    <scope>NUCLEOTIDE SEQUENCE [LARGE SCALE GENOMIC DNA]</scope>
    <source>
        <strain evidence="2 3">S00179</strain>
    </source>
</reference>
<dbReference type="GO" id="GO:0003677">
    <property type="term" value="F:DNA binding"/>
    <property type="evidence" value="ECO:0007669"/>
    <property type="project" value="InterPro"/>
</dbReference>
<evidence type="ECO:0000313" key="3">
    <source>
        <dbReference type="Proteomes" id="UP000566995"/>
    </source>
</evidence>
<sequence length="78" mass="8573">METKIQPWGNSMAVRLPSSVVNDMKLKQGDALQIDVQDGAIVLRPVKKAGHPTLAEMVGQSHENAYEASEIVSWRGEQ</sequence>
<dbReference type="Gene3D" id="2.10.260.10">
    <property type="match status" value="1"/>
</dbReference>
<protein>
    <submittedName>
        <fullName evidence="2">Antitoxin component of MazEF toxin-antitoxin module</fullName>
    </submittedName>
</protein>
<dbReference type="InterPro" id="IPR039052">
    <property type="entry name" value="Antitox_PemI-like"/>
</dbReference>
<feature type="domain" description="SpoVT-AbrB" evidence="1">
    <location>
        <begin position="6"/>
        <end position="51"/>
    </location>
</feature>
<gene>
    <name evidence="2" type="ORF">HNP46_006522</name>
</gene>
<dbReference type="Pfam" id="PF04014">
    <property type="entry name" value="MazE_antitoxin"/>
    <property type="match status" value="1"/>
</dbReference>
<dbReference type="GO" id="GO:0097351">
    <property type="term" value="F:toxin sequestering activity"/>
    <property type="evidence" value="ECO:0007669"/>
    <property type="project" value="InterPro"/>
</dbReference>
<name>A0A7W7P421_PSENT</name>
<dbReference type="InterPro" id="IPR007159">
    <property type="entry name" value="SpoVT-AbrB_dom"/>
</dbReference>
<comment type="caution">
    <text evidence="2">The sequence shown here is derived from an EMBL/GenBank/DDBJ whole genome shotgun (WGS) entry which is preliminary data.</text>
</comment>
<organism evidence="2 3">
    <name type="scientific">Pseudomonas nitroreducens</name>
    <dbReference type="NCBI Taxonomy" id="46680"/>
    <lineage>
        <taxon>Bacteria</taxon>
        <taxon>Pseudomonadati</taxon>
        <taxon>Pseudomonadota</taxon>
        <taxon>Gammaproteobacteria</taxon>
        <taxon>Pseudomonadales</taxon>
        <taxon>Pseudomonadaceae</taxon>
        <taxon>Pseudomonas</taxon>
    </lineage>
</organism>
<dbReference type="SMART" id="SM00966">
    <property type="entry name" value="SpoVT_AbrB"/>
    <property type="match status" value="1"/>
</dbReference>
<dbReference type="PANTHER" id="PTHR40516">
    <property type="entry name" value="ANTITOXIN CHPS-RELATED"/>
    <property type="match status" value="1"/>
</dbReference>
<proteinExistence type="predicted"/>
<evidence type="ECO:0000313" key="2">
    <source>
        <dbReference type="EMBL" id="MBB4867608.1"/>
    </source>
</evidence>
<dbReference type="Proteomes" id="UP000566995">
    <property type="component" value="Unassembled WGS sequence"/>
</dbReference>